<keyword evidence="1" id="KW-0472">Membrane</keyword>
<protein>
    <submittedName>
        <fullName evidence="2">Uncharacterized protein</fullName>
    </submittedName>
</protein>
<proteinExistence type="predicted"/>
<dbReference type="Proteomes" id="UP001176806">
    <property type="component" value="Unassembled WGS sequence"/>
</dbReference>
<gene>
    <name evidence="2" type="ORF">Q4Q40_14910</name>
</gene>
<dbReference type="EMBL" id="JAUOEL010000005">
    <property type="protein sequence ID" value="MDO5975484.1"/>
    <property type="molecule type" value="Genomic_DNA"/>
</dbReference>
<dbReference type="RefSeq" id="WP_303302689.1">
    <property type="nucleotide sequence ID" value="NZ_BAABDA010000050.1"/>
</dbReference>
<evidence type="ECO:0000256" key="1">
    <source>
        <dbReference type="SAM" id="Phobius"/>
    </source>
</evidence>
<evidence type="ECO:0000313" key="3">
    <source>
        <dbReference type="Proteomes" id="UP001176806"/>
    </source>
</evidence>
<reference evidence="2" key="1">
    <citation type="submission" date="2023-07" db="EMBL/GenBank/DDBJ databases">
        <title>Two novel species in the genus Flavivirga.</title>
        <authorList>
            <person name="Kwon K."/>
        </authorList>
    </citation>
    <scope>NUCLEOTIDE SEQUENCE</scope>
    <source>
        <strain evidence="2">KACC 14158</strain>
    </source>
</reference>
<accession>A0ABT8WQP5</accession>
<name>A0ABT8WQP5_9FLAO</name>
<evidence type="ECO:0000313" key="2">
    <source>
        <dbReference type="EMBL" id="MDO5975484.1"/>
    </source>
</evidence>
<keyword evidence="1" id="KW-0812">Transmembrane</keyword>
<organism evidence="2 3">
    <name type="scientific">Flavivirga jejuensis</name>
    <dbReference type="NCBI Taxonomy" id="870487"/>
    <lineage>
        <taxon>Bacteria</taxon>
        <taxon>Pseudomonadati</taxon>
        <taxon>Bacteroidota</taxon>
        <taxon>Flavobacteriia</taxon>
        <taxon>Flavobacteriales</taxon>
        <taxon>Flavobacteriaceae</taxon>
        <taxon>Flavivirga</taxon>
    </lineage>
</organism>
<comment type="caution">
    <text evidence="2">The sequence shown here is derived from an EMBL/GenBank/DDBJ whole genome shotgun (WGS) entry which is preliminary data.</text>
</comment>
<keyword evidence="1" id="KW-1133">Transmembrane helix</keyword>
<feature type="transmembrane region" description="Helical" evidence="1">
    <location>
        <begin position="6"/>
        <end position="28"/>
    </location>
</feature>
<sequence length="221" mass="25488">MNFDSLLGNALFFGLDIILTIILIPIVLSVRKRVKNKHLVTQTLKSIDELMEVGGSLMIKFNQVAYRLNNTSKNYLALTEEERIKHNLTQENISKYRTENVNWFTQFSNSYEKEINGFSSVIELFSPHYQDASLLILVSKLNKNAQYALSSMEAILMSFRQGTAIPEDLFGSINASYTEMEKEISLARKKKAYKTLKQPKTLEEMYNHLKDGEKQFENIEN</sequence>
<keyword evidence="3" id="KW-1185">Reference proteome</keyword>